<dbReference type="InterPro" id="IPR011547">
    <property type="entry name" value="SLC26A/SulP_dom"/>
</dbReference>
<dbReference type="Pfam" id="PF01740">
    <property type="entry name" value="STAS"/>
    <property type="match status" value="1"/>
</dbReference>
<name>A0A4Q7ASQ4_9GAMM</name>
<dbReference type="GO" id="GO:0016020">
    <property type="term" value="C:membrane"/>
    <property type="evidence" value="ECO:0007669"/>
    <property type="project" value="UniProtKB-SubCell"/>
</dbReference>
<dbReference type="InterPro" id="IPR018045">
    <property type="entry name" value="S04_transporter_CS"/>
</dbReference>
<feature type="transmembrane region" description="Helical" evidence="5">
    <location>
        <begin position="291"/>
        <end position="311"/>
    </location>
</feature>
<dbReference type="STRING" id="202951.GCA_001485025_01791"/>
<dbReference type="InterPro" id="IPR002645">
    <property type="entry name" value="STAS_dom"/>
</dbReference>
<comment type="caution">
    <text evidence="7">The sequence shown here is derived from an EMBL/GenBank/DDBJ whole genome shotgun (WGS) entry which is preliminary data.</text>
</comment>
<evidence type="ECO:0000256" key="2">
    <source>
        <dbReference type="ARBA" id="ARBA00022692"/>
    </source>
</evidence>
<evidence type="ECO:0000313" key="8">
    <source>
        <dbReference type="Proteomes" id="UP000293483"/>
    </source>
</evidence>
<dbReference type="PROSITE" id="PS01130">
    <property type="entry name" value="SLC26A"/>
    <property type="match status" value="1"/>
</dbReference>
<dbReference type="AlphaFoldDB" id="A0A4Q7ASQ4"/>
<dbReference type="GO" id="GO:0008271">
    <property type="term" value="F:secondary active sulfate transmembrane transporter activity"/>
    <property type="evidence" value="ECO:0007669"/>
    <property type="project" value="InterPro"/>
</dbReference>
<feature type="transmembrane region" description="Helical" evidence="5">
    <location>
        <begin position="263"/>
        <end position="285"/>
    </location>
</feature>
<protein>
    <submittedName>
        <fullName evidence="7">SulP family inorganic anion transporter</fullName>
    </submittedName>
</protein>
<feature type="domain" description="STAS" evidence="6">
    <location>
        <begin position="390"/>
        <end position="481"/>
    </location>
</feature>
<feature type="transmembrane region" description="Helical" evidence="5">
    <location>
        <begin position="45"/>
        <end position="76"/>
    </location>
</feature>
<dbReference type="CDD" id="cd07042">
    <property type="entry name" value="STAS_SulP_like_sulfate_transporter"/>
    <property type="match status" value="1"/>
</dbReference>
<evidence type="ECO:0000256" key="1">
    <source>
        <dbReference type="ARBA" id="ARBA00004141"/>
    </source>
</evidence>
<proteinExistence type="predicted"/>
<sequence>MVVFKKEEWFSNIRTDVLAGLVVGLALIPESIAFSAIASVDPQVGLYASFCITVTIAFLGGRPAMISAATGAMALLMITLVKAHGLQYLLAATVLTGVIQVIAGFFKVAKLMRFVSQAVVYGFLNALAILIFAAQIPEISQMDSLGYLFMALGLAIIYLFPYIPKIGKTIPSPLICIVVLSGLAPLLGADMRTVSDLGQFPDTLPIFLIPEIPLNVETLQIILPYSITLATVGLLETMMTTTVINEVTGTEGDRHRECRGQGLANIVSGFMGGMAGCAMIGQSIINVSSGARTRLSTLVAGVFLLCLVVFFKDWLAYVPMAALVAIMVMVSFTTFQWGSIKQFRKHPASFNAVMIAVVIIVLATHNLALGVLIGVLLSALFIINKLEGEVKVQSELIGKVRNYSIYGQIFFSSSDKFFQFFNFKEDMHKVIIDLTHAHIWDMTSVNMLNTVVQKFKDQNIDVEIVGLNEASSTLMDRCNPL</sequence>
<feature type="transmembrane region" description="Helical" evidence="5">
    <location>
        <begin position="114"/>
        <end position="133"/>
    </location>
</feature>
<evidence type="ECO:0000256" key="4">
    <source>
        <dbReference type="ARBA" id="ARBA00023136"/>
    </source>
</evidence>
<feature type="transmembrane region" description="Helical" evidence="5">
    <location>
        <begin position="350"/>
        <end position="383"/>
    </location>
</feature>
<comment type="subcellular location">
    <subcellularLocation>
        <location evidence="1">Membrane</location>
        <topology evidence="1">Multi-pass membrane protein</topology>
    </subcellularLocation>
</comment>
<dbReference type="Pfam" id="PF00916">
    <property type="entry name" value="Sulfate_transp"/>
    <property type="match status" value="2"/>
</dbReference>
<dbReference type="PROSITE" id="PS50801">
    <property type="entry name" value="STAS"/>
    <property type="match status" value="1"/>
</dbReference>
<evidence type="ECO:0000256" key="3">
    <source>
        <dbReference type="ARBA" id="ARBA00022989"/>
    </source>
</evidence>
<dbReference type="PANTHER" id="PTHR43310:SF1">
    <property type="entry name" value="SULFATE TRANSPORTER YBAR-RELATED"/>
    <property type="match status" value="1"/>
</dbReference>
<evidence type="ECO:0000256" key="5">
    <source>
        <dbReference type="SAM" id="Phobius"/>
    </source>
</evidence>
<feature type="transmembrane region" description="Helical" evidence="5">
    <location>
        <begin position="88"/>
        <end position="108"/>
    </location>
</feature>
<dbReference type="SUPFAM" id="SSF52091">
    <property type="entry name" value="SpoIIaa-like"/>
    <property type="match status" value="1"/>
</dbReference>
<feature type="transmembrane region" description="Helical" evidence="5">
    <location>
        <begin position="318"/>
        <end position="338"/>
    </location>
</feature>
<dbReference type="Gene3D" id="3.30.750.24">
    <property type="entry name" value="STAS domain"/>
    <property type="match status" value="1"/>
</dbReference>
<accession>A0A4Q7ASQ4</accession>
<gene>
    <name evidence="7" type="ORF">EXE25_14335</name>
</gene>
<dbReference type="EMBL" id="SGSU01000017">
    <property type="protein sequence ID" value="RZG65197.1"/>
    <property type="molecule type" value="Genomic_DNA"/>
</dbReference>
<evidence type="ECO:0000259" key="6">
    <source>
        <dbReference type="PROSITE" id="PS50801"/>
    </source>
</evidence>
<dbReference type="PANTHER" id="PTHR43310">
    <property type="entry name" value="SULFATE TRANSPORTER YBAR-RELATED"/>
    <property type="match status" value="1"/>
</dbReference>
<keyword evidence="2 5" id="KW-0812">Transmembrane</keyword>
<organism evidence="7 8">
    <name type="scientific">Acinetobacter bouvetii</name>
    <dbReference type="NCBI Taxonomy" id="202951"/>
    <lineage>
        <taxon>Bacteria</taxon>
        <taxon>Pseudomonadati</taxon>
        <taxon>Pseudomonadota</taxon>
        <taxon>Gammaproteobacteria</taxon>
        <taxon>Moraxellales</taxon>
        <taxon>Moraxellaceae</taxon>
        <taxon>Acinetobacter</taxon>
    </lineage>
</organism>
<dbReference type="InterPro" id="IPR036513">
    <property type="entry name" value="STAS_dom_sf"/>
</dbReference>
<reference evidence="7 8" key="1">
    <citation type="submission" date="2019-02" db="EMBL/GenBank/DDBJ databases">
        <title>The Batch Genome Submission of Acinetobacter spp. strains.</title>
        <authorList>
            <person name="Qin J."/>
            <person name="Hu Y."/>
            <person name="Ye H."/>
            <person name="Wei L."/>
            <person name="Feng Y."/>
            <person name="Zong Z."/>
        </authorList>
    </citation>
    <scope>NUCLEOTIDE SEQUENCE [LARGE SCALE GENOMIC DNA]</scope>
    <source>
        <strain evidence="7 8">WCHABo060081</strain>
    </source>
</reference>
<evidence type="ECO:0000313" key="7">
    <source>
        <dbReference type="EMBL" id="RZG65197.1"/>
    </source>
</evidence>
<dbReference type="Proteomes" id="UP000293483">
    <property type="component" value="Unassembled WGS sequence"/>
</dbReference>
<feature type="transmembrane region" description="Helical" evidence="5">
    <location>
        <begin position="170"/>
        <end position="189"/>
    </location>
</feature>
<keyword evidence="3 5" id="KW-1133">Transmembrane helix</keyword>
<keyword evidence="4 5" id="KW-0472">Membrane</keyword>
<dbReference type="InterPro" id="IPR052706">
    <property type="entry name" value="Membrane-Transporter-like"/>
</dbReference>
<feature type="transmembrane region" description="Helical" evidence="5">
    <location>
        <begin position="145"/>
        <end position="164"/>
    </location>
</feature>
<dbReference type="RefSeq" id="WP_130147426.1">
    <property type="nucleotide sequence ID" value="NZ_SGSU01000017.1"/>
</dbReference>